<feature type="compositionally biased region" description="Polar residues" evidence="1">
    <location>
        <begin position="252"/>
        <end position="264"/>
    </location>
</feature>
<evidence type="ECO:0000313" key="3">
    <source>
        <dbReference type="EnsemblMetazoa" id="tetur09g02100.1"/>
    </source>
</evidence>
<evidence type="ECO:0000259" key="2">
    <source>
        <dbReference type="Pfam" id="PF23672"/>
    </source>
</evidence>
<dbReference type="STRING" id="32264.T1KD92"/>
<protein>
    <recommendedName>
        <fullName evidence="2">DUF7153 domain-containing protein</fullName>
    </recommendedName>
</protein>
<feature type="compositionally biased region" description="Low complexity" evidence="1">
    <location>
        <begin position="59"/>
        <end position="78"/>
    </location>
</feature>
<dbReference type="EnsemblMetazoa" id="tetur09g02100.1">
    <property type="protein sequence ID" value="tetur09g02100.1"/>
    <property type="gene ID" value="tetur09g02100"/>
</dbReference>
<dbReference type="HOGENOM" id="CLU_728295_0_0_1"/>
<dbReference type="EMBL" id="CAEY01002011">
    <property type="status" value="NOT_ANNOTATED_CDS"/>
    <property type="molecule type" value="Genomic_DNA"/>
</dbReference>
<feature type="region of interest" description="Disordered" evidence="1">
    <location>
        <begin position="240"/>
        <end position="266"/>
    </location>
</feature>
<sequence>MNLLQRSLHSQQQSTSSSSAPKKSSATSYAPSTHTTNTHLLFHLNEPYGNFFNGPSASTSFSSPTSSRGVKKTSTSSKPGSGFLDLHHSNPASTSFDYYEYFSNYGRILATPPHSPNALDHFNDRAGISGTSSSGSAGFDHSFKRFWRRSGPPKYQPISTTDSPERSRDIYGQGGSGSGSGGGSGGGISGLRGGTPSPQLGRHATRSIRLPSSPSSPGLCFMDAAPLLSPPSDPPMVSMIPSSMGPSSSSSNQAAQSIHPSNGPTPHRISFIETNLYIPIDLPPSPDSLPVLPRRGPHGFMHAEWVHHTVNQLKSQFKSLHNQILINVERKSRYPFIIYGYPGPGFDPTAGPILPTAAFNTLSPELRIFDGLYDIASSLIRPGSNYDQEDRAVPLGYIVSAFQTFPGEDSEKLERNWLAWTGATILYKQLPMSIGLRRLIFFKRHDLHLLKSYSTPSENEIPIFTYVLVCECFNLRDCHLATITCNLFLYQENYTKLFIDVFQCY</sequence>
<name>T1KD92_TETUR</name>
<feature type="region of interest" description="Disordered" evidence="1">
    <location>
        <begin position="59"/>
        <end position="87"/>
    </location>
</feature>
<keyword evidence="4" id="KW-1185">Reference proteome</keyword>
<dbReference type="PANTHER" id="PTHR22198:SF1">
    <property type="entry name" value="FERM DOMAIN-CONTAINING PROTEIN"/>
    <property type="match status" value="1"/>
</dbReference>
<dbReference type="AlphaFoldDB" id="T1KD92"/>
<feature type="domain" description="DUF7153" evidence="2">
    <location>
        <begin position="321"/>
        <end position="479"/>
    </location>
</feature>
<feature type="region of interest" description="Disordered" evidence="1">
    <location>
        <begin position="146"/>
        <end position="216"/>
    </location>
</feature>
<reference evidence="3" key="2">
    <citation type="submission" date="2015-06" db="UniProtKB">
        <authorList>
            <consortium name="EnsemblMetazoa"/>
        </authorList>
    </citation>
    <scope>IDENTIFICATION</scope>
</reference>
<dbReference type="Proteomes" id="UP000015104">
    <property type="component" value="Unassembled WGS sequence"/>
</dbReference>
<feature type="compositionally biased region" description="Low complexity" evidence="1">
    <location>
        <begin position="10"/>
        <end position="32"/>
    </location>
</feature>
<feature type="region of interest" description="Disordered" evidence="1">
    <location>
        <begin position="1"/>
        <end position="32"/>
    </location>
</feature>
<organism evidence="3 4">
    <name type="scientific">Tetranychus urticae</name>
    <name type="common">Two-spotted spider mite</name>
    <dbReference type="NCBI Taxonomy" id="32264"/>
    <lineage>
        <taxon>Eukaryota</taxon>
        <taxon>Metazoa</taxon>
        <taxon>Ecdysozoa</taxon>
        <taxon>Arthropoda</taxon>
        <taxon>Chelicerata</taxon>
        <taxon>Arachnida</taxon>
        <taxon>Acari</taxon>
        <taxon>Acariformes</taxon>
        <taxon>Trombidiformes</taxon>
        <taxon>Prostigmata</taxon>
        <taxon>Eleutherengona</taxon>
        <taxon>Raphignathae</taxon>
        <taxon>Tetranychoidea</taxon>
        <taxon>Tetranychidae</taxon>
        <taxon>Tetranychus</taxon>
    </lineage>
</organism>
<evidence type="ECO:0000256" key="1">
    <source>
        <dbReference type="SAM" id="MobiDB-lite"/>
    </source>
</evidence>
<accession>T1KD92</accession>
<dbReference type="PANTHER" id="PTHR22198">
    <property type="entry name" value="FERM DOMAIN-CONTAINING PROTEIN"/>
    <property type="match status" value="1"/>
</dbReference>
<dbReference type="Pfam" id="PF23672">
    <property type="entry name" value="DUF7153"/>
    <property type="match status" value="1"/>
</dbReference>
<evidence type="ECO:0000313" key="4">
    <source>
        <dbReference type="Proteomes" id="UP000015104"/>
    </source>
</evidence>
<feature type="compositionally biased region" description="Low complexity" evidence="1">
    <location>
        <begin position="240"/>
        <end position="251"/>
    </location>
</feature>
<proteinExistence type="predicted"/>
<dbReference type="InterPro" id="IPR055577">
    <property type="entry name" value="DUF7153"/>
</dbReference>
<dbReference type="EMBL" id="CAEY01002010">
    <property type="status" value="NOT_ANNOTATED_CDS"/>
    <property type="molecule type" value="Genomic_DNA"/>
</dbReference>
<feature type="compositionally biased region" description="Gly residues" evidence="1">
    <location>
        <begin position="172"/>
        <end position="193"/>
    </location>
</feature>
<reference evidence="4" key="1">
    <citation type="submission" date="2011-08" db="EMBL/GenBank/DDBJ databases">
        <authorList>
            <person name="Rombauts S."/>
        </authorList>
    </citation>
    <scope>NUCLEOTIDE SEQUENCE</scope>
    <source>
        <strain evidence="4">London</strain>
    </source>
</reference>